<evidence type="ECO:0000313" key="2">
    <source>
        <dbReference type="EMBL" id="SFV37950.1"/>
    </source>
</evidence>
<gene>
    <name evidence="2" type="ORF">SAMN04488557_3419</name>
</gene>
<sequence length="310" mass="34722">MIEISTGLSEALVVDIINRKGSVEHYYHFLLGFLAPLILWITTLGDRAETICVRSCGPMDGLIREVLPHGVRILPKLEHALLLENARATNNSKLRVETIYGFDNRRYYDSTAFRSLKRELEAKLFDSVEHEKRALRDAFPAAGPRIVFIDRGDPTLLYSTGDSEITCAGRDRRSIKNFPECAHFLLSQNLNLLPCTLEGKSLAFQMALFETADIVIAQHGAALTNLLWASDNLDVLEIMPRDRTQKSDHFSALAGHLGQRYHLLTQGESHGPIDCDMLARQLSKIISDKAKPRNSGGLFARIGNLLRSNR</sequence>
<dbReference type="RefSeq" id="WP_177228193.1">
    <property type="nucleotide sequence ID" value="NZ_FPCH01000003.1"/>
</dbReference>
<keyword evidence="3" id="KW-1185">Reference proteome</keyword>
<name>A0A1I7NTL6_9HYPH</name>
<evidence type="ECO:0000259" key="1">
    <source>
        <dbReference type="Pfam" id="PF04577"/>
    </source>
</evidence>
<dbReference type="AlphaFoldDB" id="A0A1I7NTL6"/>
<accession>A0A1I7NTL6</accession>
<reference evidence="3" key="1">
    <citation type="submission" date="2016-10" db="EMBL/GenBank/DDBJ databases">
        <authorList>
            <person name="Varghese N."/>
            <person name="Submissions S."/>
        </authorList>
    </citation>
    <scope>NUCLEOTIDE SEQUENCE [LARGE SCALE GENOMIC DNA]</scope>
    <source>
        <strain evidence="3">DSM 1565</strain>
    </source>
</reference>
<dbReference type="Proteomes" id="UP000199423">
    <property type="component" value="Unassembled WGS sequence"/>
</dbReference>
<protein>
    <recommendedName>
        <fullName evidence="1">Glycosyltransferase 61 catalytic domain-containing protein</fullName>
    </recommendedName>
</protein>
<organism evidence="2 3">
    <name type="scientific">Hyphomicrobium facile</name>
    <dbReference type="NCBI Taxonomy" id="51670"/>
    <lineage>
        <taxon>Bacteria</taxon>
        <taxon>Pseudomonadati</taxon>
        <taxon>Pseudomonadota</taxon>
        <taxon>Alphaproteobacteria</taxon>
        <taxon>Hyphomicrobiales</taxon>
        <taxon>Hyphomicrobiaceae</taxon>
        <taxon>Hyphomicrobium</taxon>
    </lineage>
</organism>
<dbReference type="InterPro" id="IPR049625">
    <property type="entry name" value="Glyco_transf_61_cat"/>
</dbReference>
<dbReference type="Pfam" id="PF04577">
    <property type="entry name" value="Glyco_transf_61"/>
    <property type="match status" value="1"/>
</dbReference>
<feature type="domain" description="Glycosyltransferase 61 catalytic" evidence="1">
    <location>
        <begin position="26"/>
        <end position="235"/>
    </location>
</feature>
<evidence type="ECO:0000313" key="3">
    <source>
        <dbReference type="Proteomes" id="UP000199423"/>
    </source>
</evidence>
<dbReference type="GO" id="GO:0016757">
    <property type="term" value="F:glycosyltransferase activity"/>
    <property type="evidence" value="ECO:0007669"/>
    <property type="project" value="InterPro"/>
</dbReference>
<proteinExistence type="predicted"/>
<dbReference type="EMBL" id="FPCH01000003">
    <property type="protein sequence ID" value="SFV37950.1"/>
    <property type="molecule type" value="Genomic_DNA"/>
</dbReference>